<accession>A0A8H4TCG4</accession>
<feature type="active site" evidence="2 3">
    <location>
        <position position="372"/>
    </location>
</feature>
<comment type="caution">
    <text evidence="6">The sequence shown here is derived from an EMBL/GenBank/DDBJ whole genome shotgun (WGS) entry which is preliminary data.</text>
</comment>
<dbReference type="Pfam" id="PF00648">
    <property type="entry name" value="Peptidase_C2"/>
    <property type="match status" value="2"/>
</dbReference>
<comment type="similarity">
    <text evidence="1">Belongs to the peptidase C2 family.</text>
</comment>
<keyword evidence="3" id="KW-0788">Thiol protease</keyword>
<dbReference type="EMBL" id="JABFAI010000099">
    <property type="protein sequence ID" value="KAF4955450.1"/>
    <property type="molecule type" value="Genomic_DNA"/>
</dbReference>
<dbReference type="OrthoDB" id="424753at2759"/>
<feature type="region of interest" description="Disordered" evidence="4">
    <location>
        <begin position="602"/>
        <end position="647"/>
    </location>
</feature>
<feature type="active site" evidence="2 3">
    <location>
        <position position="393"/>
    </location>
</feature>
<dbReference type="AlphaFoldDB" id="A0A8H4TCG4"/>
<protein>
    <recommendedName>
        <fullName evidence="5">Calpain catalytic domain-containing protein</fullName>
    </recommendedName>
</protein>
<keyword evidence="3" id="KW-0645">Protease</keyword>
<dbReference type="PROSITE" id="PS00139">
    <property type="entry name" value="THIOL_PROTEASE_CYS"/>
    <property type="match status" value="1"/>
</dbReference>
<evidence type="ECO:0000259" key="5">
    <source>
        <dbReference type="PROSITE" id="PS50203"/>
    </source>
</evidence>
<evidence type="ECO:0000256" key="1">
    <source>
        <dbReference type="ARBA" id="ARBA00007623"/>
    </source>
</evidence>
<evidence type="ECO:0000256" key="2">
    <source>
        <dbReference type="PIRSR" id="PIRSR622684-1"/>
    </source>
</evidence>
<evidence type="ECO:0000256" key="3">
    <source>
        <dbReference type="PROSITE-ProRule" id="PRU00239"/>
    </source>
</evidence>
<dbReference type="Gene3D" id="3.90.70.10">
    <property type="entry name" value="Cysteine proteinases"/>
    <property type="match status" value="1"/>
</dbReference>
<evidence type="ECO:0000256" key="4">
    <source>
        <dbReference type="SAM" id="MobiDB-lite"/>
    </source>
</evidence>
<dbReference type="Proteomes" id="UP000604273">
    <property type="component" value="Unassembled WGS sequence"/>
</dbReference>
<reference evidence="6" key="2">
    <citation type="submission" date="2020-05" db="EMBL/GenBank/DDBJ databases">
        <authorList>
            <person name="Kim H.-S."/>
            <person name="Proctor R.H."/>
            <person name="Brown D.W."/>
        </authorList>
    </citation>
    <scope>NUCLEOTIDE SEQUENCE</scope>
    <source>
        <strain evidence="6">NRRL 45417</strain>
    </source>
</reference>
<dbReference type="PANTHER" id="PTHR10183">
    <property type="entry name" value="CALPAIN"/>
    <property type="match status" value="1"/>
</dbReference>
<dbReference type="InterPro" id="IPR038765">
    <property type="entry name" value="Papain-like_cys_pep_sf"/>
</dbReference>
<gene>
    <name evidence="6" type="ORF">FGADI_4560</name>
</gene>
<dbReference type="PANTHER" id="PTHR10183:SF397">
    <property type="entry name" value="CALPAIN CATALYTIC DOMAIN-CONTAINING PROTEIN"/>
    <property type="match status" value="1"/>
</dbReference>
<reference evidence="6" key="1">
    <citation type="journal article" date="2020" name="BMC Genomics">
        <title>Correction to: Identification and distribution of gene clusters required for synthesis of sphingolipid metabolism inhibitors in diverse species of the filamentous fungus Fusarium.</title>
        <authorList>
            <person name="Kim H.S."/>
            <person name="Lohmar J.M."/>
            <person name="Busman M."/>
            <person name="Brown D.W."/>
            <person name="Naumann T.A."/>
            <person name="Divon H.H."/>
            <person name="Lysoe E."/>
            <person name="Uhlig S."/>
            <person name="Proctor R.H."/>
        </authorList>
    </citation>
    <scope>NUCLEOTIDE SEQUENCE</scope>
    <source>
        <strain evidence="6">NRRL 45417</strain>
    </source>
</reference>
<evidence type="ECO:0000313" key="7">
    <source>
        <dbReference type="Proteomes" id="UP000604273"/>
    </source>
</evidence>
<dbReference type="InterPro" id="IPR000169">
    <property type="entry name" value="Pept_cys_AS"/>
</dbReference>
<dbReference type="GO" id="GO:0004198">
    <property type="term" value="F:calcium-dependent cysteine-type endopeptidase activity"/>
    <property type="evidence" value="ECO:0007669"/>
    <property type="project" value="InterPro"/>
</dbReference>
<feature type="active site" evidence="2 3">
    <location>
        <position position="185"/>
    </location>
</feature>
<dbReference type="GO" id="GO:0006508">
    <property type="term" value="P:proteolysis"/>
    <property type="evidence" value="ECO:0007669"/>
    <property type="project" value="UniProtKB-KW"/>
</dbReference>
<dbReference type="SMART" id="SM00230">
    <property type="entry name" value="CysPc"/>
    <property type="match status" value="1"/>
</dbReference>
<feature type="domain" description="Calpain catalytic" evidence="5">
    <location>
        <begin position="157"/>
        <end position="451"/>
    </location>
</feature>
<sequence length="674" mass="77078">MAYFLGNPSQSTIADLARDDVIDILKSRRKTGIKAKRIQLSPQTLIDQTWKRFSEPIFQKPLAVLPFKPAVFNQKPHCSNNLISLDYNRAAQDCRQAVQNVVQQCTRFNMRYRDEWDLDWDLKRGNGHCLNSLGEQTFDIDEQVPLGCKDEVPRAVKRVSEIFQQPTFLKRVSGDDVRQGDLGNCWFVAALTAIANTEDGIRKICVDYDTKVGVYGFVFYRDGAWIYTLVDDKLYLKSPCWDTPSMQRDLLQRHCSDIESAKESYSMIYQTGSRSLFFAHCKDQNETWVPLLEKAFAKVHGDYASLDTGWMGEGAEDLSGGVTTQVLTSDILDAQEYWDTRLSRVNRDFLFGVSAGVLEDGYGERDGITEGHAYVIMEVHTLMSGQRLLKLRNPWGRREGMWKGAWSDGSREWTKEAQEELGHRFGHDSTFWISYEDLLDRVTCFDQTRLFLDPRWRCCQRWMSMPVPWESRYQNAFLVHLTMDASPLVLVLSQLDKRYYNGLHGEYSFRLYFRLHDENGGRNDFALSHGSYLMSRSVSVELPDLPRGDYTISVKIAAERDPDAKSVEKTIIMECEERTNNEKLIQVGSAYDEAHSKVGAHMDHRGSLNHSPVESECRASCSTSTTFDDSGSESEDKDGAGGRQPRPWNAVCVVGIRIYSKDEHLQVQSLDTRQ</sequence>
<dbReference type="PROSITE" id="PS50203">
    <property type="entry name" value="CALPAIN_CAT"/>
    <property type="match status" value="1"/>
</dbReference>
<proteinExistence type="inferred from homology"/>
<dbReference type="InterPro" id="IPR001300">
    <property type="entry name" value="Peptidase_C2_calpain_cat"/>
</dbReference>
<organism evidence="6 7">
    <name type="scientific">Fusarium gaditjirri</name>
    <dbReference type="NCBI Taxonomy" id="282569"/>
    <lineage>
        <taxon>Eukaryota</taxon>
        <taxon>Fungi</taxon>
        <taxon>Dikarya</taxon>
        <taxon>Ascomycota</taxon>
        <taxon>Pezizomycotina</taxon>
        <taxon>Sordariomycetes</taxon>
        <taxon>Hypocreomycetidae</taxon>
        <taxon>Hypocreales</taxon>
        <taxon>Nectriaceae</taxon>
        <taxon>Fusarium</taxon>
        <taxon>Fusarium nisikadoi species complex</taxon>
    </lineage>
</organism>
<evidence type="ECO:0000313" key="6">
    <source>
        <dbReference type="EMBL" id="KAF4955450.1"/>
    </source>
</evidence>
<dbReference type="SUPFAM" id="SSF54001">
    <property type="entry name" value="Cysteine proteinases"/>
    <property type="match status" value="1"/>
</dbReference>
<name>A0A8H4TCG4_9HYPO</name>
<keyword evidence="7" id="KW-1185">Reference proteome</keyword>
<dbReference type="InterPro" id="IPR022684">
    <property type="entry name" value="Calpain_cysteine_protease"/>
</dbReference>
<keyword evidence="3" id="KW-0378">Hydrolase</keyword>